<dbReference type="KEGG" id="sna:Snas_0435"/>
<dbReference type="HOGENOM" id="CLU_771406_0_0_11"/>
<proteinExistence type="predicted"/>
<dbReference type="eggNOG" id="ENOG5031DPD">
    <property type="taxonomic scope" value="Bacteria"/>
</dbReference>
<dbReference type="EMBL" id="CP001778">
    <property type="protein sequence ID" value="ADD40150.1"/>
    <property type="molecule type" value="Genomic_DNA"/>
</dbReference>
<organism evidence="1 2">
    <name type="scientific">Stackebrandtia nassauensis (strain DSM 44728 / CIP 108903 / NRRL B-16338 / NBRC 102104 / LLR-40K-21)</name>
    <dbReference type="NCBI Taxonomy" id="446470"/>
    <lineage>
        <taxon>Bacteria</taxon>
        <taxon>Bacillati</taxon>
        <taxon>Actinomycetota</taxon>
        <taxon>Actinomycetes</taxon>
        <taxon>Glycomycetales</taxon>
        <taxon>Glycomycetaceae</taxon>
        <taxon>Stackebrandtia</taxon>
    </lineage>
</organism>
<sequence length="359" mass="40201">MTKTTVRQLAERMAELGMITRDAAEAALAHIGRWRLEALDEIVDADELIDYLPEFGVAISVHGEDVDHVEDYYQSILESDVTACTGGAVTVTDVTLVRVGEDTEWLYFLRNGEPVWWYVEHQSDDYVDQLSVSEQFEDLYPGGDDPRGFLLVHRSKAEACQDDVYVLATIEQATALRDEFGIDFLVLHRRQLPVQDTREAGDFLEHWTSNMDELLHSWRSRFLPPGFPFDFSVASLDTLERLVLNRFADWDAVQRAAADPFVVGAVGYLGETLLRAAPGSWDYWTGASVYDRTPLLRSNTPKAFGTTVVPLVLLSRVAGDRDFGILAEAVEDLLRAEASYAEALRALDTAPAAEDDEDF</sequence>
<keyword evidence="2" id="KW-1185">Reference proteome</keyword>
<evidence type="ECO:0000313" key="2">
    <source>
        <dbReference type="Proteomes" id="UP000000844"/>
    </source>
</evidence>
<protein>
    <submittedName>
        <fullName evidence="1">Uncharacterized protein</fullName>
    </submittedName>
</protein>
<reference evidence="1 2" key="1">
    <citation type="journal article" date="2009" name="Stand. Genomic Sci.">
        <title>Complete genome sequence of Stackebrandtia nassauensis type strain (LLR-40K-21).</title>
        <authorList>
            <person name="Munk C."/>
            <person name="Lapidus A."/>
            <person name="Copeland A."/>
            <person name="Jando M."/>
            <person name="Mayilraj S."/>
            <person name="Glavina Del Rio T."/>
            <person name="Nolan M."/>
            <person name="Chen F."/>
            <person name="Lucas S."/>
            <person name="Tice H."/>
            <person name="Cheng J.F."/>
            <person name="Han C."/>
            <person name="Detter J.C."/>
            <person name="Bruce D."/>
            <person name="Goodwin L."/>
            <person name="Chain P."/>
            <person name="Pitluck S."/>
            <person name="Goker M."/>
            <person name="Ovchinikova G."/>
            <person name="Pati A."/>
            <person name="Ivanova N."/>
            <person name="Mavromatis K."/>
            <person name="Chen A."/>
            <person name="Palaniappan K."/>
            <person name="Land M."/>
            <person name="Hauser L."/>
            <person name="Chang Y.J."/>
            <person name="Jeffries C.D."/>
            <person name="Bristow J."/>
            <person name="Eisen J.A."/>
            <person name="Markowitz V."/>
            <person name="Hugenholtz P."/>
            <person name="Kyrpides N.C."/>
            <person name="Klenk H.P."/>
        </authorList>
    </citation>
    <scope>NUCLEOTIDE SEQUENCE [LARGE SCALE GENOMIC DNA]</scope>
    <source>
        <strain evidence="2">DSM 44728 / CIP 108903 / NRRL B-16338 / NBRC 102104 / LLR-40K-21</strain>
    </source>
</reference>
<dbReference type="STRING" id="446470.Snas_0435"/>
<accession>D3Q4J0</accession>
<gene>
    <name evidence="1" type="ordered locus">Snas_0435</name>
</gene>
<dbReference type="AlphaFoldDB" id="D3Q4J0"/>
<evidence type="ECO:0000313" key="1">
    <source>
        <dbReference type="EMBL" id="ADD40150.1"/>
    </source>
</evidence>
<dbReference type="Proteomes" id="UP000000844">
    <property type="component" value="Chromosome"/>
</dbReference>
<name>D3Q4J0_STANL</name>